<dbReference type="InterPro" id="IPR036389">
    <property type="entry name" value="RNase_III_sf"/>
</dbReference>
<keyword evidence="7" id="KW-0547">Nucleotide-binding</keyword>
<dbReference type="InterPro" id="IPR000999">
    <property type="entry name" value="RNase_III_dom"/>
</dbReference>
<dbReference type="PROSITE" id="PS50142">
    <property type="entry name" value="RNASE_3_2"/>
    <property type="match status" value="2"/>
</dbReference>
<evidence type="ECO:0000256" key="8">
    <source>
        <dbReference type="ARBA" id="ARBA00022759"/>
    </source>
</evidence>
<evidence type="ECO:0000259" key="23">
    <source>
        <dbReference type="PROSITE" id="PS51327"/>
    </source>
</evidence>
<dbReference type="FunFam" id="3.40.50.300:FF:000705">
    <property type="entry name" value="Endoribonuclease dicer-like protein"/>
    <property type="match status" value="1"/>
</dbReference>
<gene>
    <name evidence="24" type="ORF">LSALG_LOCUS40644</name>
</gene>
<proteinExistence type="inferred from homology"/>
<evidence type="ECO:0000313" key="25">
    <source>
        <dbReference type="Proteomes" id="UP001177003"/>
    </source>
</evidence>
<dbReference type="InterPro" id="IPR014720">
    <property type="entry name" value="dsRBD_dom"/>
</dbReference>
<feature type="domain" description="Dicer dsRNA-binding fold" evidence="23">
    <location>
        <begin position="572"/>
        <end position="658"/>
    </location>
</feature>
<evidence type="ECO:0000259" key="19">
    <source>
        <dbReference type="PROSITE" id="PS50142"/>
    </source>
</evidence>
<keyword evidence="9" id="KW-0378">Hydrolase</keyword>
<evidence type="ECO:0000313" key="24">
    <source>
        <dbReference type="EMBL" id="CAI9302140.1"/>
    </source>
</evidence>
<dbReference type="SMART" id="SM00487">
    <property type="entry name" value="DEXDc"/>
    <property type="match status" value="1"/>
</dbReference>
<evidence type="ECO:0000256" key="10">
    <source>
        <dbReference type="ARBA" id="ARBA00022806"/>
    </source>
</evidence>
<keyword evidence="10" id="KW-0347">Helicase</keyword>
<dbReference type="GO" id="GO:0005634">
    <property type="term" value="C:nucleus"/>
    <property type="evidence" value="ECO:0007669"/>
    <property type="project" value="UniProtKB-SubCell"/>
</dbReference>
<dbReference type="Pfam" id="PF00271">
    <property type="entry name" value="Helicase_C"/>
    <property type="match status" value="1"/>
</dbReference>
<sequence length="1416" mass="161201">MSYSTWIRKDRFTSRKRMVVINGESETSADQLPFARSYQIEALEQAIKQNTIVFLETGSGKTLIAIMLLRHYAYLLQKPSPFIAVFLVPTVVLVKQQADSVRKHVDLKVEEYWGEKGVDLWNAADWKKQQDENQLLVMTPQILLNALNRGFLSLDNIKLLIFDECHRAKKKYEYALIMKEFYHPRLRDGGSQLPRILGMTASPVEAKVSSSPKDYWEKMNKLETMLNSKVYTCSSESVLSDYIPVSTVKIKFYKNMAPPYHVLEELKNTLSILRQKHESKVSISSTLSESSRQNAIKRLSNLYSTFEFCLDELGIFLASKAAEAYSCDKNDLFLWGQLDVRGENISREFCKDANKVFCSYIPNEWSITQVNEATVSIGLLSTKVVCLIESLLEYMDVKEMRCLIFVERVVTARVLKSLLCELHSKLFDWKTEYVAGNNALIQSQSRGVQNKIVEEFHKGMVNIIVATSILEEGLDVQKCNLVIRFDPASTVCSFIQSRGRARMQDSDFLLLVKSGDDDTLNKVNNYLRSGKIMRDESLSHASEPCGPLEKDLYDEVVYHVESTGATLRLSSSISMVYFYCSRLPSDGYFKPYPRFVIDKELRTCTIYFPKSCPLPSVNVSGPTKMLKQLACFEACKQLHAMGELTDNLIPDTFKKSADDEQETGIKYVEEQVQYIPPELVGFGDNSTNLYYFYKINLEKHFEYEIPLEDIVLAVSTKLEFDNEGLTFDLESHRGDISVSLTYIGTCKLTSEQVTLTNQFQMLVLTLLIHRSIPKLKTCVDSFKLKNVADMVYDYLLLPSAGPHKAPMIVEWKAVKAAMFSYERGVGEHMCCLKGNNHEKVHIKSGLVCSCLVENSLVYTPHNGRIYCTTERLLGLNGNSTLEIKEGEVVTYKNHYKRRHGVDLMFEKEPLFAARQLFTVQNFLQNGRQQKEKETSNAGVALPSELCDIILSPVSISTIYSFSFVPSIMHRIESWMIALNLKKMHLFHSMPNADVPVIKVLEAITTKKCVEKFHLESFETLGDSFLKYATTQQLFKTLQDQHEGILSSRREKIISNDSLCRLGCNCNLPGFIRNEPFEPKTWIVPGDRSSNFKLEEEILSDEKKMYIRGKRVIKRKVVADVVEALIGVFLSEGGEMAALSFMRWIGISVDFVNTPYTRASTLHPEKYVNIQYFESLLNYSFRDVSLLVEALTHGSYMLPEIPKCYQRLEFLGDAVLDYMITVYLYNKYPGMSPGMLTNMRSASVNNDCYAQSAVKYDLHKHILHGSQDLHRAIVTTVHAFDQLSMKSTFGWEFETSFPKVLGDVIESIAGAILVDSGYDKDKVFQSIRPLLDPLVTPETLKLHPVKELHDICQKNHFEMKKSAKHGTTDDDTISFTIEIVKDNIVLKDSCMAADKKMAERLASKSVLKLLKEYMLAA</sequence>
<dbReference type="GO" id="GO:0010267">
    <property type="term" value="P:ta-siRNA processing"/>
    <property type="evidence" value="ECO:0007669"/>
    <property type="project" value="UniProtKB-ARBA"/>
</dbReference>
<dbReference type="PROSITE" id="PS50137">
    <property type="entry name" value="DS_RBD"/>
    <property type="match status" value="1"/>
</dbReference>
<dbReference type="PANTHER" id="PTHR14950:SF70">
    <property type="entry name" value="ENDORIBONUCLEASE DICER HOMOLOG 2"/>
    <property type="match status" value="1"/>
</dbReference>
<dbReference type="GO" id="GO:0005524">
    <property type="term" value="F:ATP binding"/>
    <property type="evidence" value="ECO:0007669"/>
    <property type="project" value="UniProtKB-KW"/>
</dbReference>
<dbReference type="GO" id="GO:0004525">
    <property type="term" value="F:ribonuclease III activity"/>
    <property type="evidence" value="ECO:0007669"/>
    <property type="project" value="InterPro"/>
</dbReference>
<dbReference type="Gene3D" id="1.10.1520.10">
    <property type="entry name" value="Ribonuclease III domain"/>
    <property type="match status" value="2"/>
</dbReference>
<dbReference type="PANTHER" id="PTHR14950">
    <property type="entry name" value="DICER-RELATED"/>
    <property type="match status" value="1"/>
</dbReference>
<dbReference type="InterPro" id="IPR003100">
    <property type="entry name" value="PAZ_dom"/>
</dbReference>
<dbReference type="InterPro" id="IPR038248">
    <property type="entry name" value="Dicer_dimer_sf"/>
</dbReference>
<feature type="domain" description="PAZ" evidence="20">
    <location>
        <begin position="824"/>
        <end position="950"/>
    </location>
</feature>
<dbReference type="InterPro" id="IPR001650">
    <property type="entry name" value="Helicase_C-like"/>
</dbReference>
<dbReference type="PROSITE" id="PS51192">
    <property type="entry name" value="HELICASE_ATP_BIND_1"/>
    <property type="match status" value="1"/>
</dbReference>
<evidence type="ECO:0000256" key="1">
    <source>
        <dbReference type="ARBA" id="ARBA00001936"/>
    </source>
</evidence>
<dbReference type="InterPro" id="IPR014001">
    <property type="entry name" value="Helicase_ATP-bd"/>
</dbReference>
<keyword evidence="11" id="KW-0067">ATP-binding</keyword>
<reference evidence="24" key="1">
    <citation type="submission" date="2023-04" db="EMBL/GenBank/DDBJ databases">
        <authorList>
            <person name="Vijverberg K."/>
            <person name="Xiong W."/>
            <person name="Schranz E."/>
        </authorList>
    </citation>
    <scope>NUCLEOTIDE SEQUENCE</scope>
</reference>
<dbReference type="SUPFAM" id="SSF54768">
    <property type="entry name" value="dsRNA-binding domain-like"/>
    <property type="match status" value="1"/>
</dbReference>
<dbReference type="CDD" id="cd18034">
    <property type="entry name" value="DEXHc_dicer"/>
    <property type="match status" value="1"/>
</dbReference>
<dbReference type="PROSITE" id="PS51194">
    <property type="entry name" value="HELICASE_CTER"/>
    <property type="match status" value="1"/>
</dbReference>
<evidence type="ECO:0000256" key="16">
    <source>
        <dbReference type="ARBA" id="ARBA00035116"/>
    </source>
</evidence>
<keyword evidence="8" id="KW-0255">Endonuclease</keyword>
<dbReference type="InterPro" id="IPR011545">
    <property type="entry name" value="DEAD/DEAH_box_helicase_dom"/>
</dbReference>
<dbReference type="GO" id="GO:0003723">
    <property type="term" value="F:RNA binding"/>
    <property type="evidence" value="ECO:0007669"/>
    <property type="project" value="UniProtKB-UniRule"/>
</dbReference>
<comment type="subcellular location">
    <subcellularLocation>
        <location evidence="3">Nucleus</location>
    </subcellularLocation>
</comment>
<dbReference type="InterPro" id="IPR005034">
    <property type="entry name" value="Dicer_dimerisation"/>
</dbReference>
<dbReference type="Pfam" id="PF00270">
    <property type="entry name" value="DEAD"/>
    <property type="match status" value="1"/>
</dbReference>
<evidence type="ECO:0000256" key="6">
    <source>
        <dbReference type="ARBA" id="ARBA00022737"/>
    </source>
</evidence>
<keyword evidence="15" id="KW-0539">Nucleus</keyword>
<dbReference type="Pfam" id="PF00636">
    <property type="entry name" value="Ribonuclease_3"/>
    <property type="match status" value="2"/>
</dbReference>
<keyword evidence="25" id="KW-1185">Reference proteome</keyword>
<dbReference type="FunFam" id="3.40.50.300:FF:000420">
    <property type="entry name" value="Endoribonuclease dicer-like 1"/>
    <property type="match status" value="1"/>
</dbReference>
<dbReference type="EMBL" id="OX465085">
    <property type="protein sequence ID" value="CAI9302140.1"/>
    <property type="molecule type" value="Genomic_DNA"/>
</dbReference>
<dbReference type="GO" id="GO:0004386">
    <property type="term" value="F:helicase activity"/>
    <property type="evidence" value="ECO:0007669"/>
    <property type="project" value="UniProtKB-KW"/>
</dbReference>
<evidence type="ECO:0000256" key="17">
    <source>
        <dbReference type="PROSITE-ProRule" id="PRU00657"/>
    </source>
</evidence>
<dbReference type="Gene3D" id="3.30.160.20">
    <property type="match status" value="1"/>
</dbReference>
<dbReference type="PROSITE" id="PS50821">
    <property type="entry name" value="PAZ"/>
    <property type="match status" value="1"/>
</dbReference>
<dbReference type="Pfam" id="PF03368">
    <property type="entry name" value="Dicer_dimer"/>
    <property type="match status" value="1"/>
</dbReference>
<comment type="cofactor">
    <cofactor evidence="2">
        <name>Mg(2+)</name>
        <dbReference type="ChEBI" id="CHEBI:18420"/>
    </cofactor>
</comment>
<dbReference type="SUPFAM" id="SSF52540">
    <property type="entry name" value="P-loop containing nucleoside triphosphate hydrolases"/>
    <property type="match status" value="1"/>
</dbReference>
<evidence type="ECO:0000256" key="11">
    <source>
        <dbReference type="ARBA" id="ARBA00022840"/>
    </source>
</evidence>
<comment type="cofactor">
    <cofactor evidence="1">
        <name>Mn(2+)</name>
        <dbReference type="ChEBI" id="CHEBI:29035"/>
    </cofactor>
</comment>
<keyword evidence="14" id="KW-0943">RNA-mediated gene silencing</keyword>
<dbReference type="Gene3D" id="3.30.160.380">
    <property type="entry name" value="Dicer dimerisation domain"/>
    <property type="match status" value="1"/>
</dbReference>
<evidence type="ECO:0000259" key="22">
    <source>
        <dbReference type="PROSITE" id="PS51194"/>
    </source>
</evidence>
<evidence type="ECO:0000256" key="15">
    <source>
        <dbReference type="ARBA" id="ARBA00023242"/>
    </source>
</evidence>
<dbReference type="FunFam" id="1.10.1520.10:FF:000004">
    <property type="entry name" value="Endoribonuclease dicer-like 1"/>
    <property type="match status" value="1"/>
</dbReference>
<dbReference type="Gene3D" id="3.40.50.300">
    <property type="entry name" value="P-loop containing nucleotide triphosphate hydrolases"/>
    <property type="match status" value="2"/>
</dbReference>
<evidence type="ECO:0000259" key="18">
    <source>
        <dbReference type="PROSITE" id="PS50137"/>
    </source>
</evidence>
<dbReference type="InterPro" id="IPR027417">
    <property type="entry name" value="P-loop_NTPase"/>
</dbReference>
<evidence type="ECO:0000256" key="9">
    <source>
        <dbReference type="ARBA" id="ARBA00022801"/>
    </source>
</evidence>
<evidence type="ECO:0000256" key="14">
    <source>
        <dbReference type="ARBA" id="ARBA00023158"/>
    </source>
</evidence>
<keyword evidence="13 17" id="KW-0694">RNA-binding</keyword>
<comment type="similarity">
    <text evidence="16 17">Belongs to the helicase family. Dicer subfamily.</text>
</comment>
<dbReference type="GO" id="GO:0046872">
    <property type="term" value="F:metal ion binding"/>
    <property type="evidence" value="ECO:0007669"/>
    <property type="project" value="UniProtKB-KW"/>
</dbReference>
<feature type="domain" description="Helicase ATP-binding" evidence="21">
    <location>
        <begin position="42"/>
        <end position="207"/>
    </location>
</feature>
<feature type="domain" description="DRBM" evidence="18">
    <location>
        <begin position="1342"/>
        <end position="1411"/>
    </location>
</feature>
<evidence type="ECO:0000259" key="21">
    <source>
        <dbReference type="PROSITE" id="PS51192"/>
    </source>
</evidence>
<dbReference type="Proteomes" id="UP001177003">
    <property type="component" value="Chromosome 9"/>
</dbReference>
<evidence type="ECO:0000256" key="4">
    <source>
        <dbReference type="ARBA" id="ARBA00022722"/>
    </source>
</evidence>
<keyword evidence="12" id="KW-0460">Magnesium</keyword>
<evidence type="ECO:0000256" key="12">
    <source>
        <dbReference type="ARBA" id="ARBA00022842"/>
    </source>
</evidence>
<dbReference type="SUPFAM" id="SSF69065">
    <property type="entry name" value="RNase III domain-like"/>
    <property type="match status" value="2"/>
</dbReference>
<dbReference type="SMART" id="SM00535">
    <property type="entry name" value="RIBOc"/>
    <property type="match status" value="2"/>
</dbReference>
<dbReference type="Gene3D" id="2.170.260.10">
    <property type="entry name" value="paz domain"/>
    <property type="match status" value="1"/>
</dbReference>
<evidence type="ECO:0000256" key="2">
    <source>
        <dbReference type="ARBA" id="ARBA00001946"/>
    </source>
</evidence>
<keyword evidence="6" id="KW-0677">Repeat</keyword>
<dbReference type="CDD" id="cd00593">
    <property type="entry name" value="RIBOc"/>
    <property type="match status" value="2"/>
</dbReference>
<evidence type="ECO:0000256" key="3">
    <source>
        <dbReference type="ARBA" id="ARBA00004123"/>
    </source>
</evidence>
<feature type="domain" description="RNase III" evidence="19">
    <location>
        <begin position="1169"/>
        <end position="1316"/>
    </location>
</feature>
<feature type="domain" description="RNase III" evidence="19">
    <location>
        <begin position="1001"/>
        <end position="1133"/>
    </location>
</feature>
<evidence type="ECO:0000256" key="7">
    <source>
        <dbReference type="ARBA" id="ARBA00022741"/>
    </source>
</evidence>
<dbReference type="PROSITE" id="PS51327">
    <property type="entry name" value="DICER_DSRBF"/>
    <property type="match status" value="1"/>
</dbReference>
<evidence type="ECO:0000259" key="20">
    <source>
        <dbReference type="PROSITE" id="PS50821"/>
    </source>
</evidence>
<dbReference type="SMART" id="SM00949">
    <property type="entry name" value="PAZ"/>
    <property type="match status" value="1"/>
</dbReference>
<organism evidence="24 25">
    <name type="scientific">Lactuca saligna</name>
    <name type="common">Willowleaf lettuce</name>
    <dbReference type="NCBI Taxonomy" id="75948"/>
    <lineage>
        <taxon>Eukaryota</taxon>
        <taxon>Viridiplantae</taxon>
        <taxon>Streptophyta</taxon>
        <taxon>Embryophyta</taxon>
        <taxon>Tracheophyta</taxon>
        <taxon>Spermatophyta</taxon>
        <taxon>Magnoliopsida</taxon>
        <taxon>eudicotyledons</taxon>
        <taxon>Gunneridae</taxon>
        <taxon>Pentapetalae</taxon>
        <taxon>asterids</taxon>
        <taxon>campanulids</taxon>
        <taxon>Asterales</taxon>
        <taxon>Asteraceae</taxon>
        <taxon>Cichorioideae</taxon>
        <taxon>Cichorieae</taxon>
        <taxon>Lactucinae</taxon>
        <taxon>Lactuca</taxon>
    </lineage>
</organism>
<dbReference type="PROSITE" id="PS00517">
    <property type="entry name" value="RNASE_3_1"/>
    <property type="match status" value="1"/>
</dbReference>
<name>A0AA36EQN8_LACSI</name>
<dbReference type="FunFam" id="3.30.160.380:FF:000001">
    <property type="entry name" value="Endoribonuclease dicer-like 1"/>
    <property type="match status" value="1"/>
</dbReference>
<accession>A0AA36EQN8</accession>
<feature type="domain" description="Helicase C-terminal" evidence="22">
    <location>
        <begin position="387"/>
        <end position="553"/>
    </location>
</feature>
<evidence type="ECO:0000256" key="13">
    <source>
        <dbReference type="ARBA" id="ARBA00022884"/>
    </source>
</evidence>
<dbReference type="SMART" id="SM00490">
    <property type="entry name" value="HELICc"/>
    <property type="match status" value="1"/>
</dbReference>
<evidence type="ECO:0000256" key="5">
    <source>
        <dbReference type="ARBA" id="ARBA00022723"/>
    </source>
</evidence>
<keyword evidence="5" id="KW-0479">Metal-binding</keyword>
<keyword evidence="4" id="KW-0540">Nuclease</keyword>
<protein>
    <submittedName>
        <fullName evidence="24">Uncharacterized protein</fullName>
    </submittedName>
</protein>
<dbReference type="GO" id="GO:0005737">
    <property type="term" value="C:cytoplasm"/>
    <property type="evidence" value="ECO:0007669"/>
    <property type="project" value="TreeGrafter"/>
</dbReference>